<dbReference type="Proteomes" id="UP001548189">
    <property type="component" value="Unassembled WGS sequence"/>
</dbReference>
<dbReference type="Pfam" id="PF05221">
    <property type="entry name" value="AdoHcyase"/>
    <property type="match status" value="1"/>
</dbReference>
<dbReference type="PROSITE" id="PS00739">
    <property type="entry name" value="ADOHCYASE_2"/>
    <property type="match status" value="1"/>
</dbReference>
<feature type="binding site" evidence="4">
    <location>
        <position position="132"/>
    </location>
    <ligand>
        <name>substrate</name>
    </ligand>
</feature>
<feature type="binding site" evidence="4">
    <location>
        <position position="227"/>
    </location>
    <ligand>
        <name>NAD(+)</name>
        <dbReference type="ChEBI" id="CHEBI:57540"/>
    </ligand>
</feature>
<comment type="subcellular location">
    <subcellularLocation>
        <location evidence="4">Cytoplasm</location>
    </subcellularLocation>
</comment>
<dbReference type="RefSeq" id="WP_353873978.1">
    <property type="nucleotide sequence ID" value="NZ_JBEVCJ010000004.1"/>
</dbReference>
<evidence type="ECO:0000256" key="6">
    <source>
        <dbReference type="RuleBase" id="RU004166"/>
    </source>
</evidence>
<dbReference type="InterPro" id="IPR036291">
    <property type="entry name" value="NAD(P)-bd_dom_sf"/>
</dbReference>
<reference evidence="8 9" key="1">
    <citation type="submission" date="2024-06" db="EMBL/GenBank/DDBJ databases">
        <authorList>
            <person name="Li F."/>
        </authorList>
    </citation>
    <scope>NUCLEOTIDE SEQUENCE [LARGE SCALE GENOMIC DNA]</scope>
    <source>
        <strain evidence="8 9">GXAS 311</strain>
    </source>
</reference>
<comment type="similarity">
    <text evidence="1 4 6">Belongs to the adenosylhomocysteinase family.</text>
</comment>
<dbReference type="PIRSF" id="PIRSF001109">
    <property type="entry name" value="Ad_hcy_hydrolase"/>
    <property type="match status" value="1"/>
</dbReference>
<dbReference type="HAMAP" id="MF_00563">
    <property type="entry name" value="AdoHcyase"/>
    <property type="match status" value="1"/>
</dbReference>
<evidence type="ECO:0000256" key="3">
    <source>
        <dbReference type="ARBA" id="ARBA00023027"/>
    </source>
</evidence>
<evidence type="ECO:0000313" key="8">
    <source>
        <dbReference type="EMBL" id="MET1254419.1"/>
    </source>
</evidence>
<evidence type="ECO:0000256" key="1">
    <source>
        <dbReference type="ARBA" id="ARBA00007122"/>
    </source>
</evidence>
<evidence type="ECO:0000256" key="4">
    <source>
        <dbReference type="HAMAP-Rule" id="MF_00563"/>
    </source>
</evidence>
<comment type="pathway">
    <text evidence="4 5">Amino-acid biosynthesis; L-homocysteine biosynthesis; L-homocysteine from S-adenosyl-L-homocysteine: step 1/1.</text>
</comment>
<dbReference type="InterPro" id="IPR042172">
    <property type="entry name" value="Adenosylhomocyst_ase-like_sf"/>
</dbReference>
<dbReference type="SMART" id="SM00997">
    <property type="entry name" value="AdoHcyase_NAD"/>
    <property type="match status" value="1"/>
</dbReference>
<dbReference type="SMART" id="SM00996">
    <property type="entry name" value="AdoHcyase"/>
    <property type="match status" value="1"/>
</dbReference>
<dbReference type="EMBL" id="JBEVCJ010000004">
    <property type="protein sequence ID" value="MET1254419.1"/>
    <property type="molecule type" value="Genomic_DNA"/>
</dbReference>
<name>A0ABV2BR64_9GAMM</name>
<sequence length="466" mass="51208">MSDNKDFYVKDLSLADWGRKEIAIAETEMPGLMAMREEYGNSKPLKGARIAGSLHMTIQTAVLIETLVELGAEVRWASCNIYSTQDHAAAAIAARGIPVFAYKGETLEEYWQFTHNILDWGNGETANMILDDGGDATLAVILGQKAATDGSLLENPGSEEETFLYASIKAQLAKDPELYSRLAKNIQGVTEETTTGVMRLNQMAKEGTLPFPAINVNDSVTKSKFDNLYGCRESLLDGIKRATDVMIAGKIAVVCGYGDVGKGCAQSLRGQGATVYVTEIDPICALQAAMEGYRVVTVEDVVALADIFVTTTGNFDIIRHEHMIAMKDQAIVCNIGHFDNEIQVASLKEYQWENIKPQVDHIIFPDGKRIILLAEGRLVNLGCATGHPSFVMSNSFTNQTLAQIELWSNGDNYSNQVYVLPKHLDEKVARLHLEKIGAKLTVLTAEQAAYINVDVDGPYKPDHYRY</sequence>
<dbReference type="NCBIfam" id="TIGR00936">
    <property type="entry name" value="ahcY"/>
    <property type="match status" value="1"/>
</dbReference>
<feature type="binding site" evidence="4">
    <location>
        <position position="226"/>
    </location>
    <ligand>
        <name>substrate</name>
    </ligand>
</feature>
<comment type="caution">
    <text evidence="8">The sequence shown here is derived from an EMBL/GenBank/DDBJ whole genome shotgun (WGS) entry which is preliminary data.</text>
</comment>
<dbReference type="SUPFAM" id="SSF52283">
    <property type="entry name" value="Formate/glycerate dehydrogenase catalytic domain-like"/>
    <property type="match status" value="1"/>
</dbReference>
<comment type="catalytic activity">
    <reaction evidence="4 5">
        <text>S-adenosyl-L-homocysteine + H2O = L-homocysteine + adenosine</text>
        <dbReference type="Rhea" id="RHEA:21708"/>
        <dbReference type="ChEBI" id="CHEBI:15377"/>
        <dbReference type="ChEBI" id="CHEBI:16335"/>
        <dbReference type="ChEBI" id="CHEBI:57856"/>
        <dbReference type="ChEBI" id="CHEBI:58199"/>
        <dbReference type="EC" id="3.13.2.1"/>
    </reaction>
</comment>
<evidence type="ECO:0000256" key="5">
    <source>
        <dbReference type="RuleBase" id="RU000548"/>
    </source>
</evidence>
<dbReference type="Gene3D" id="3.40.50.720">
    <property type="entry name" value="NAD(P)-binding Rossmann-like Domain"/>
    <property type="match status" value="1"/>
</dbReference>
<dbReference type="Pfam" id="PF00670">
    <property type="entry name" value="AdoHcyase_NAD"/>
    <property type="match status" value="1"/>
</dbReference>
<keyword evidence="9" id="KW-1185">Reference proteome</keyword>
<feature type="binding site" evidence="4">
    <location>
        <begin position="193"/>
        <end position="195"/>
    </location>
    <ligand>
        <name>NAD(+)</name>
        <dbReference type="ChEBI" id="CHEBI:57540"/>
    </ligand>
</feature>
<feature type="binding site" evidence="4">
    <location>
        <begin position="256"/>
        <end position="261"/>
    </location>
    <ligand>
        <name>NAD(+)</name>
        <dbReference type="ChEBI" id="CHEBI:57540"/>
    </ligand>
</feature>
<protein>
    <recommendedName>
        <fullName evidence="4">Adenosylhomocysteinase</fullName>
        <ecNumber evidence="4">3.13.2.1</ecNumber>
    </recommendedName>
    <alternativeName>
        <fullName evidence="4">S-adenosyl-L-homocysteine hydrolase</fullName>
        <shortName evidence="4">AdoHcyase</shortName>
    </alternativeName>
</protein>
<proteinExistence type="inferred from homology"/>
<dbReference type="EC" id="3.13.2.1" evidence="4"/>
<keyword evidence="2 4" id="KW-0554">One-carbon metabolism</keyword>
<dbReference type="CDD" id="cd00401">
    <property type="entry name" value="SAHH"/>
    <property type="match status" value="1"/>
</dbReference>
<organism evidence="8 9">
    <name type="scientific">Aliikangiella maris</name>
    <dbReference type="NCBI Taxonomy" id="3162458"/>
    <lineage>
        <taxon>Bacteria</taxon>
        <taxon>Pseudomonadati</taxon>
        <taxon>Pseudomonadota</taxon>
        <taxon>Gammaproteobacteria</taxon>
        <taxon>Oceanospirillales</taxon>
        <taxon>Pleioneaceae</taxon>
        <taxon>Aliikangiella</taxon>
    </lineage>
</organism>
<feature type="binding site" evidence="4">
    <location>
        <position position="57"/>
    </location>
    <ligand>
        <name>substrate</name>
    </ligand>
</feature>
<dbReference type="PANTHER" id="PTHR23420">
    <property type="entry name" value="ADENOSYLHOMOCYSTEINASE"/>
    <property type="match status" value="1"/>
</dbReference>
<feature type="binding site" evidence="4">
    <location>
        <begin position="335"/>
        <end position="337"/>
    </location>
    <ligand>
        <name>NAD(+)</name>
        <dbReference type="ChEBI" id="CHEBI:57540"/>
    </ligand>
</feature>
<evidence type="ECO:0000256" key="2">
    <source>
        <dbReference type="ARBA" id="ARBA00022563"/>
    </source>
</evidence>
<dbReference type="PANTHER" id="PTHR23420:SF0">
    <property type="entry name" value="ADENOSYLHOMOCYSTEINASE"/>
    <property type="match status" value="1"/>
</dbReference>
<accession>A0ABV2BR64</accession>
<dbReference type="InterPro" id="IPR020082">
    <property type="entry name" value="S-Ado-L-homoCys_hydrolase_CS"/>
</dbReference>
<feature type="binding site" evidence="4">
    <location>
        <position position="192"/>
    </location>
    <ligand>
        <name>substrate</name>
    </ligand>
</feature>
<feature type="domain" description="S-adenosyl-L-homocysteine hydrolase NAD binding" evidence="7">
    <location>
        <begin position="227"/>
        <end position="386"/>
    </location>
</feature>
<dbReference type="NCBIfam" id="NF004005">
    <property type="entry name" value="PRK05476.2-3"/>
    <property type="match status" value="1"/>
</dbReference>
<dbReference type="Gene3D" id="3.40.50.1480">
    <property type="entry name" value="Adenosylhomocysteinase-like"/>
    <property type="match status" value="1"/>
</dbReference>
<feature type="binding site" evidence="4">
    <location>
        <position position="222"/>
    </location>
    <ligand>
        <name>substrate</name>
    </ligand>
</feature>
<evidence type="ECO:0000259" key="7">
    <source>
        <dbReference type="SMART" id="SM00997"/>
    </source>
</evidence>
<feature type="binding site" evidence="4">
    <location>
        <position position="279"/>
    </location>
    <ligand>
        <name>NAD(+)</name>
        <dbReference type="ChEBI" id="CHEBI:57540"/>
    </ligand>
</feature>
<dbReference type="SUPFAM" id="SSF51735">
    <property type="entry name" value="NAD(P)-binding Rossmann-fold domains"/>
    <property type="match status" value="1"/>
</dbReference>
<gene>
    <name evidence="4 8" type="primary">ahcY</name>
    <name evidence="8" type="ORF">ABVT43_04710</name>
</gene>
<feature type="binding site" evidence="4">
    <location>
        <position position="314"/>
    </location>
    <ligand>
        <name>NAD(+)</name>
        <dbReference type="ChEBI" id="CHEBI:57540"/>
    </ligand>
</feature>
<keyword evidence="4" id="KW-0963">Cytoplasm</keyword>
<comment type="cofactor">
    <cofactor evidence="4 5">
        <name>NAD(+)</name>
        <dbReference type="ChEBI" id="CHEBI:57540"/>
    </cofactor>
    <text evidence="4 5">Binds 1 NAD(+) per subunit.</text>
</comment>
<dbReference type="InterPro" id="IPR015878">
    <property type="entry name" value="Ado_hCys_hydrolase_NAD-bd"/>
</dbReference>
<dbReference type="InterPro" id="IPR000043">
    <property type="entry name" value="Adenosylhomocysteinase-like"/>
</dbReference>
<evidence type="ECO:0000313" key="9">
    <source>
        <dbReference type="Proteomes" id="UP001548189"/>
    </source>
</evidence>
<keyword evidence="4 5" id="KW-0378">Hydrolase</keyword>
<feature type="binding site" evidence="4">
    <location>
        <position position="380"/>
    </location>
    <ligand>
        <name>NAD(+)</name>
        <dbReference type="ChEBI" id="CHEBI:57540"/>
    </ligand>
</feature>
<keyword evidence="3 4" id="KW-0520">NAD</keyword>
<dbReference type="PROSITE" id="PS00738">
    <property type="entry name" value="ADOHCYASE_1"/>
    <property type="match status" value="1"/>
</dbReference>
<comment type="function">
    <text evidence="4">May play a key role in the regulation of the intracellular concentration of adenosylhomocysteine.</text>
</comment>